<gene>
    <name evidence="2" type="ORF">HanXRQr2_Chr06g0276251</name>
</gene>
<dbReference type="PANTHER" id="PTHR31672">
    <property type="entry name" value="BNACNNG10540D PROTEIN"/>
    <property type="match status" value="1"/>
</dbReference>
<reference evidence="2" key="2">
    <citation type="submission" date="2020-06" db="EMBL/GenBank/DDBJ databases">
        <title>Helianthus annuus Genome sequencing and assembly Release 2.</title>
        <authorList>
            <person name="Gouzy J."/>
            <person name="Langlade N."/>
            <person name="Munos S."/>
        </authorList>
    </citation>
    <scope>NUCLEOTIDE SEQUENCE</scope>
    <source>
        <tissue evidence="2">Leaves</tissue>
    </source>
</reference>
<dbReference type="InterPro" id="IPR001810">
    <property type="entry name" value="F-box_dom"/>
</dbReference>
<dbReference type="InterPro" id="IPR036047">
    <property type="entry name" value="F-box-like_dom_sf"/>
</dbReference>
<dbReference type="AlphaFoldDB" id="A0A9K3IWC3"/>
<evidence type="ECO:0000313" key="3">
    <source>
        <dbReference type="Proteomes" id="UP000215914"/>
    </source>
</evidence>
<feature type="domain" description="F-box" evidence="1">
    <location>
        <begin position="1"/>
        <end position="45"/>
    </location>
</feature>
<organism evidence="2 3">
    <name type="scientific">Helianthus annuus</name>
    <name type="common">Common sunflower</name>
    <dbReference type="NCBI Taxonomy" id="4232"/>
    <lineage>
        <taxon>Eukaryota</taxon>
        <taxon>Viridiplantae</taxon>
        <taxon>Streptophyta</taxon>
        <taxon>Embryophyta</taxon>
        <taxon>Tracheophyta</taxon>
        <taxon>Spermatophyta</taxon>
        <taxon>Magnoliopsida</taxon>
        <taxon>eudicotyledons</taxon>
        <taxon>Gunneridae</taxon>
        <taxon>Pentapetalae</taxon>
        <taxon>asterids</taxon>
        <taxon>campanulids</taxon>
        <taxon>Asterales</taxon>
        <taxon>Asteraceae</taxon>
        <taxon>Asteroideae</taxon>
        <taxon>Heliantheae alliance</taxon>
        <taxon>Heliantheae</taxon>
        <taxon>Helianthus</taxon>
    </lineage>
</organism>
<evidence type="ECO:0000313" key="2">
    <source>
        <dbReference type="EMBL" id="KAF5803851.1"/>
    </source>
</evidence>
<comment type="caution">
    <text evidence="2">The sequence shown here is derived from an EMBL/GenBank/DDBJ whole genome shotgun (WGS) entry which is preliminary data.</text>
</comment>
<dbReference type="SUPFAM" id="SSF81383">
    <property type="entry name" value="F-box domain"/>
    <property type="match status" value="1"/>
</dbReference>
<accession>A0A9K3IWC3</accession>
<name>A0A9K3IWC3_HELAN</name>
<dbReference type="PROSITE" id="PS50181">
    <property type="entry name" value="FBOX"/>
    <property type="match status" value="1"/>
</dbReference>
<proteinExistence type="predicted"/>
<dbReference type="SMART" id="SM00256">
    <property type="entry name" value="FBOX"/>
    <property type="match status" value="1"/>
</dbReference>
<dbReference type="PANTHER" id="PTHR31672:SF10">
    <property type="entry name" value="F-BOX DOMAIN-CONTAINING PROTEIN"/>
    <property type="match status" value="1"/>
</dbReference>
<reference evidence="2" key="1">
    <citation type="journal article" date="2017" name="Nature">
        <title>The sunflower genome provides insights into oil metabolism, flowering and Asterid evolution.</title>
        <authorList>
            <person name="Badouin H."/>
            <person name="Gouzy J."/>
            <person name="Grassa C.J."/>
            <person name="Murat F."/>
            <person name="Staton S.E."/>
            <person name="Cottret L."/>
            <person name="Lelandais-Briere C."/>
            <person name="Owens G.L."/>
            <person name="Carrere S."/>
            <person name="Mayjonade B."/>
            <person name="Legrand L."/>
            <person name="Gill N."/>
            <person name="Kane N.C."/>
            <person name="Bowers J.E."/>
            <person name="Hubner S."/>
            <person name="Bellec A."/>
            <person name="Berard A."/>
            <person name="Berges H."/>
            <person name="Blanchet N."/>
            <person name="Boniface M.C."/>
            <person name="Brunel D."/>
            <person name="Catrice O."/>
            <person name="Chaidir N."/>
            <person name="Claudel C."/>
            <person name="Donnadieu C."/>
            <person name="Faraut T."/>
            <person name="Fievet G."/>
            <person name="Helmstetter N."/>
            <person name="King M."/>
            <person name="Knapp S.J."/>
            <person name="Lai Z."/>
            <person name="Le Paslier M.C."/>
            <person name="Lippi Y."/>
            <person name="Lorenzon L."/>
            <person name="Mandel J.R."/>
            <person name="Marage G."/>
            <person name="Marchand G."/>
            <person name="Marquand E."/>
            <person name="Bret-Mestries E."/>
            <person name="Morien E."/>
            <person name="Nambeesan S."/>
            <person name="Nguyen T."/>
            <person name="Pegot-Espagnet P."/>
            <person name="Pouilly N."/>
            <person name="Raftis F."/>
            <person name="Sallet E."/>
            <person name="Schiex T."/>
            <person name="Thomas J."/>
            <person name="Vandecasteele C."/>
            <person name="Vares D."/>
            <person name="Vear F."/>
            <person name="Vautrin S."/>
            <person name="Crespi M."/>
            <person name="Mangin B."/>
            <person name="Burke J.M."/>
            <person name="Salse J."/>
            <person name="Munos S."/>
            <person name="Vincourt P."/>
            <person name="Rieseberg L.H."/>
            <person name="Langlade N.B."/>
        </authorList>
    </citation>
    <scope>NUCLEOTIDE SEQUENCE</scope>
    <source>
        <tissue evidence="2">Leaves</tissue>
    </source>
</reference>
<sequence>MSDNIPFEIQEEIIKKLPVKSLIQFRSVSKPWKSLIDSTDFIKHYRGQMQHLLVRYIDKVDIREKNISIVDDDSFPTQRVSVTRPTLFNMLKTYVIIGSSHGLLCLYSDGCDNMVVLWNLSIRKAVAVDVRYVSNVYDTVIGFGVCRETSDPKIVKITYIHNRTGPRR</sequence>
<dbReference type="Gramene" id="mRNA:HanXRQr2_Chr06g0276251">
    <property type="protein sequence ID" value="CDS:HanXRQr2_Chr06g0276251.1"/>
    <property type="gene ID" value="HanXRQr2_Chr06g0276251"/>
</dbReference>
<protein>
    <submittedName>
        <fullName evidence="2">F-box domain-containing protein</fullName>
    </submittedName>
</protein>
<dbReference type="Pfam" id="PF00646">
    <property type="entry name" value="F-box"/>
    <property type="match status" value="1"/>
</dbReference>
<dbReference type="CDD" id="cd22157">
    <property type="entry name" value="F-box_AtFBW1-like"/>
    <property type="match status" value="1"/>
</dbReference>
<dbReference type="Proteomes" id="UP000215914">
    <property type="component" value="Unassembled WGS sequence"/>
</dbReference>
<keyword evidence="3" id="KW-1185">Reference proteome</keyword>
<dbReference type="EMBL" id="MNCJ02000321">
    <property type="protein sequence ID" value="KAF5803851.1"/>
    <property type="molecule type" value="Genomic_DNA"/>
</dbReference>
<dbReference type="Gene3D" id="1.20.1280.50">
    <property type="match status" value="1"/>
</dbReference>
<evidence type="ECO:0000259" key="1">
    <source>
        <dbReference type="PROSITE" id="PS50181"/>
    </source>
</evidence>
<dbReference type="InterPro" id="IPR050796">
    <property type="entry name" value="SCF_F-box_component"/>
</dbReference>